<gene>
    <name evidence="1" type="ORF">DI526_10230</name>
</gene>
<comment type="caution">
    <text evidence="1">The sequence shown here is derived from an EMBL/GenBank/DDBJ whole genome shotgun (WGS) entry which is preliminary data.</text>
</comment>
<dbReference type="Proteomes" id="UP000249393">
    <property type="component" value="Unassembled WGS sequence"/>
</dbReference>
<proteinExistence type="predicted"/>
<dbReference type="GO" id="GO:0003824">
    <property type="term" value="F:catalytic activity"/>
    <property type="evidence" value="ECO:0007669"/>
    <property type="project" value="InterPro"/>
</dbReference>
<evidence type="ECO:0000313" key="2">
    <source>
        <dbReference type="Proteomes" id="UP000249393"/>
    </source>
</evidence>
<reference evidence="1 2" key="1">
    <citation type="submission" date="2017-08" db="EMBL/GenBank/DDBJ databases">
        <title>Infants hospitalized years apart are colonized by the same room-sourced microbial strains.</title>
        <authorList>
            <person name="Brooks B."/>
            <person name="Olm M.R."/>
            <person name="Firek B.A."/>
            <person name="Baker R."/>
            <person name="Thomas B.C."/>
            <person name="Morowitz M.J."/>
            <person name="Banfield J.F."/>
        </authorList>
    </citation>
    <scope>NUCLEOTIDE SEQUENCE [LARGE SCALE GENOMIC DNA]</scope>
    <source>
        <strain evidence="1">S2_003_000_R2_4</strain>
    </source>
</reference>
<dbReference type="Gene3D" id="3.40.50.1580">
    <property type="entry name" value="Nucleoside phosphorylase domain"/>
    <property type="match status" value="1"/>
</dbReference>
<organism evidence="1 2">
    <name type="scientific">Caulobacter segnis</name>
    <dbReference type="NCBI Taxonomy" id="88688"/>
    <lineage>
        <taxon>Bacteria</taxon>
        <taxon>Pseudomonadati</taxon>
        <taxon>Pseudomonadota</taxon>
        <taxon>Alphaproteobacteria</taxon>
        <taxon>Caulobacterales</taxon>
        <taxon>Caulobacteraceae</taxon>
        <taxon>Caulobacter</taxon>
    </lineage>
</organism>
<dbReference type="GO" id="GO:0055085">
    <property type="term" value="P:transmembrane transport"/>
    <property type="evidence" value="ECO:0007669"/>
    <property type="project" value="InterPro"/>
</dbReference>
<evidence type="ECO:0000313" key="1">
    <source>
        <dbReference type="EMBL" id="PZR34482.1"/>
    </source>
</evidence>
<accession>A0A2W5V5C4</accession>
<name>A0A2W5V5C4_9CAUL</name>
<dbReference type="PANTHER" id="PTHR38643:SF1">
    <property type="entry name" value="PURINE NUCLEOSIDE PERMEASE C285.05-RELATED"/>
    <property type="match status" value="1"/>
</dbReference>
<dbReference type="GO" id="GO:0009116">
    <property type="term" value="P:nucleoside metabolic process"/>
    <property type="evidence" value="ECO:0007669"/>
    <property type="project" value="InterPro"/>
</dbReference>
<dbReference type="SUPFAM" id="SSF53167">
    <property type="entry name" value="Purine and uridine phosphorylases"/>
    <property type="match status" value="1"/>
</dbReference>
<dbReference type="AlphaFoldDB" id="A0A2W5V5C4"/>
<sequence length="462" mass="49039">MPAMLDSSATKPQVLRPEGRALQAVARAVTGSRAGGGSAVAQSGTRPQRCLERRQTEVRSSFHFPAFLTPAGAASLHRLRTHPASTSPPDSPWLRGGQGVFVSGRMVEFGGNMSSLVVRSRRMLLATVFAAVAATSALAQAPASPPATASAVAPIPIRVVVVTAYALEDKAWMAQAPKTLEFPNGVAPLGYDPDKGVLIVRTGVGTNHAAITTFALATDPRFDLSKAYWVIAAIAGVNPDQASPGSAAWIGNVIDVDFGKWVDPREAPPEWTGGYPPFQPPRPGRPDSVYYPLNIGLRDWAYELTKATPLPDTEALRKARAPFSSYPNGYKPPFVLTGDEISGQSYWHGAMLTKRYAKLASDYSGGKSQFVMTAMEDTGVANALRRLTAVGKADYSRLLVLRTASNYSQQAPGENAVDSMNRPYAGVGDAAAYAAHVVAGKVVDTLSANWNTYRDAVPGAAR</sequence>
<protein>
    <submittedName>
        <fullName evidence="1">Purine nucleoside permease</fullName>
    </submittedName>
</protein>
<dbReference type="EMBL" id="QFQZ01000026">
    <property type="protein sequence ID" value="PZR34482.1"/>
    <property type="molecule type" value="Genomic_DNA"/>
</dbReference>
<dbReference type="InterPro" id="IPR009486">
    <property type="entry name" value="Pur_nuclsid_perm"/>
</dbReference>
<dbReference type="InterPro" id="IPR035994">
    <property type="entry name" value="Nucleoside_phosphorylase_sf"/>
</dbReference>
<dbReference type="PANTHER" id="PTHR38643">
    <property type="entry name" value="PURINE NUCLEOSIDE PERMEASE C285.05-RELATED"/>
    <property type="match status" value="1"/>
</dbReference>
<dbReference type="Pfam" id="PF06516">
    <property type="entry name" value="NUP"/>
    <property type="match status" value="1"/>
</dbReference>